<proteinExistence type="predicted"/>
<dbReference type="AlphaFoldDB" id="A0A135UYT0"/>
<reference evidence="1 2" key="1">
    <citation type="submission" date="2014-02" db="EMBL/GenBank/DDBJ databases">
        <title>The genome sequence of Colletotrichum salicis CBS 607.94.</title>
        <authorList>
            <person name="Baroncelli R."/>
            <person name="Thon M.R."/>
        </authorList>
    </citation>
    <scope>NUCLEOTIDE SEQUENCE [LARGE SCALE GENOMIC DNA]</scope>
    <source>
        <strain evidence="1 2">CBS 607.94</strain>
    </source>
</reference>
<sequence>MAETIGVVASLAAFVSLSEKVMKTASDFGINTKDSEFFETLERVLCSVGIMLKLFMDSGTGSLTGNVHGKMNTSRIRSQISKAVWEIERVIDEIEDRPVIARRPFRGSNNVSRLIRVANKIESTLQLRCSLEHTLTLRQIQDRLNTVFELSGQTAAGSKAACDTIQSIEKRIKVGAKEEEEIAKATERWDGMNPDSSSQERATNIETIRDVLQITFGSLRGFKNDPMSLPFVIPVPAAEDVQARVKLDTGSRWNWISSEVLRKAGISYETGEDLDLGEYNGAGKDPLTFKPLGRVSVTWFSTNQTLSKTDDFLVHDPSYIPCDVILGETWIFDDLTRHQISEPVLQIRQLITKGLSLTLNPAEKIC</sequence>
<organism evidence="1 2">
    <name type="scientific">Colletotrichum salicis</name>
    <dbReference type="NCBI Taxonomy" id="1209931"/>
    <lineage>
        <taxon>Eukaryota</taxon>
        <taxon>Fungi</taxon>
        <taxon>Dikarya</taxon>
        <taxon>Ascomycota</taxon>
        <taxon>Pezizomycotina</taxon>
        <taxon>Sordariomycetes</taxon>
        <taxon>Hypocreomycetidae</taxon>
        <taxon>Glomerellales</taxon>
        <taxon>Glomerellaceae</taxon>
        <taxon>Colletotrichum</taxon>
        <taxon>Colletotrichum acutatum species complex</taxon>
    </lineage>
</organism>
<dbReference type="Proteomes" id="UP000070121">
    <property type="component" value="Unassembled WGS sequence"/>
</dbReference>
<evidence type="ECO:0000313" key="2">
    <source>
        <dbReference type="Proteomes" id="UP000070121"/>
    </source>
</evidence>
<evidence type="ECO:0000313" key="1">
    <source>
        <dbReference type="EMBL" id="KXH65575.1"/>
    </source>
</evidence>
<gene>
    <name evidence="1" type="ORF">CSAL01_12159</name>
</gene>
<dbReference type="OrthoDB" id="5426765at2759"/>
<name>A0A135UYT0_9PEZI</name>
<accession>A0A135UYT0</accession>
<evidence type="ECO:0008006" key="3">
    <source>
        <dbReference type="Google" id="ProtNLM"/>
    </source>
</evidence>
<keyword evidence="2" id="KW-1185">Reference proteome</keyword>
<comment type="caution">
    <text evidence="1">The sequence shown here is derived from an EMBL/GenBank/DDBJ whole genome shotgun (WGS) entry which is preliminary data.</text>
</comment>
<dbReference type="EMBL" id="JFFI01000865">
    <property type="protein sequence ID" value="KXH65575.1"/>
    <property type="molecule type" value="Genomic_DNA"/>
</dbReference>
<protein>
    <recommendedName>
        <fullName evidence="3">Fungal N-terminal domain-containing protein</fullName>
    </recommendedName>
</protein>